<proteinExistence type="predicted"/>
<name>A0A919JHS0_9ACTN</name>
<feature type="domain" description="Phospholipase D N-terminal" evidence="4">
    <location>
        <begin position="45"/>
        <end position="142"/>
    </location>
</feature>
<dbReference type="PANTHER" id="PTHR43606:SF2">
    <property type="entry name" value="ALKALINE PHOSPHATASE FAMILY PROTEIN (AFU_ORTHOLOGUE AFUA_5G03860)"/>
    <property type="match status" value="1"/>
</dbReference>
<evidence type="ECO:0000259" key="3">
    <source>
        <dbReference type="Pfam" id="PF09423"/>
    </source>
</evidence>
<dbReference type="AlphaFoldDB" id="A0A919JHS0"/>
<dbReference type="InterPro" id="IPR038607">
    <property type="entry name" value="PhoD-like_sf"/>
</dbReference>
<dbReference type="CDD" id="cd07389">
    <property type="entry name" value="MPP_PhoD"/>
    <property type="match status" value="1"/>
</dbReference>
<dbReference type="SUPFAM" id="SSF56300">
    <property type="entry name" value="Metallo-dependent phosphatases"/>
    <property type="match status" value="1"/>
</dbReference>
<gene>
    <name evidence="5" type="ORF">Ani05nite_32460</name>
</gene>
<organism evidence="5 6">
    <name type="scientific">Actinoplanes nipponensis</name>
    <dbReference type="NCBI Taxonomy" id="135950"/>
    <lineage>
        <taxon>Bacteria</taxon>
        <taxon>Bacillati</taxon>
        <taxon>Actinomycetota</taxon>
        <taxon>Actinomycetes</taxon>
        <taxon>Micromonosporales</taxon>
        <taxon>Micromonosporaceae</taxon>
        <taxon>Actinoplanes</taxon>
    </lineage>
</organism>
<dbReference type="InterPro" id="IPR052900">
    <property type="entry name" value="Phospholipid_Metab_Enz"/>
</dbReference>
<protein>
    <submittedName>
        <fullName evidence="5">Alkaline phosphatase</fullName>
    </submittedName>
</protein>
<reference evidence="5" key="1">
    <citation type="submission" date="2021-01" db="EMBL/GenBank/DDBJ databases">
        <title>Whole genome shotgun sequence of Actinoplanes nipponensis NBRC 14063.</title>
        <authorList>
            <person name="Komaki H."/>
            <person name="Tamura T."/>
        </authorList>
    </citation>
    <scope>NUCLEOTIDE SEQUENCE</scope>
    <source>
        <strain evidence="5">NBRC 14063</strain>
    </source>
</reference>
<dbReference type="Pfam" id="PF16655">
    <property type="entry name" value="PhoD_N"/>
    <property type="match status" value="1"/>
</dbReference>
<dbReference type="EMBL" id="BOMQ01000037">
    <property type="protein sequence ID" value="GIE49712.1"/>
    <property type="molecule type" value="Genomic_DNA"/>
</dbReference>
<evidence type="ECO:0000259" key="4">
    <source>
        <dbReference type="Pfam" id="PF16655"/>
    </source>
</evidence>
<sequence length="548" mass="60430">MALSRRTLLLSSAAAGATGAASVWPLAASAAPYRGPLRADPFTVGVASGDPEHDGFVLWTRLAPVPLADDGLGGMPARDVPVQWEIAADARFRRVVRRGVAVARAAAAHTVHVELHGLPPAREFFYRFKAERYVSPTGRTRTAPAPWSSGGTLAMSFVSCSQYEHGYFTAYRRLAEDQPELILHLGDYQYEYGPGTYTIPGGNPRDHQGPETVTLANYRQRHAQYKTDPDLQAAHAVAPWAVVFDDHEIENNWADEIPEQPDPDFLARRAAAFQAYYENMPLRRTSIPRGIDMQLYRRLRWGRLATFHLLDTRQYRDDQGCGDGYKDCPAATDPARSITGAEQEKWLLDGFHRSTARWDILGQQVFFGQRDNNAGPAKVVSMDSWDGYAASRDRITRGWVDAGVRNPVVLTGDVHAHWADELKLDYTDPTSRTVGTELVCSSITSTGDGTDVPSGQHPWAAWNPHLRFYNNQRGYVRTTISKDAMTADFRVVPYVTRPGAAAHTRATFVIEDRVPGLHQIADSPTPGGAALRAGDPGAATVQQETDRP</sequence>
<dbReference type="Gene3D" id="2.60.40.380">
    <property type="entry name" value="Purple acid phosphatase-like, N-terminal"/>
    <property type="match status" value="1"/>
</dbReference>
<accession>A0A919JHS0</accession>
<dbReference type="Pfam" id="PF09423">
    <property type="entry name" value="PhoD"/>
    <property type="match status" value="1"/>
</dbReference>
<feature type="signal peptide" evidence="2">
    <location>
        <begin position="1"/>
        <end position="30"/>
    </location>
</feature>
<evidence type="ECO:0000313" key="5">
    <source>
        <dbReference type="EMBL" id="GIE49712.1"/>
    </source>
</evidence>
<dbReference type="InterPro" id="IPR006311">
    <property type="entry name" value="TAT_signal"/>
</dbReference>
<dbReference type="Proteomes" id="UP000647172">
    <property type="component" value="Unassembled WGS sequence"/>
</dbReference>
<dbReference type="InterPro" id="IPR032093">
    <property type="entry name" value="PhoD_N"/>
</dbReference>
<keyword evidence="2" id="KW-0732">Signal</keyword>
<evidence type="ECO:0000256" key="2">
    <source>
        <dbReference type="SAM" id="SignalP"/>
    </source>
</evidence>
<dbReference type="PANTHER" id="PTHR43606">
    <property type="entry name" value="PHOSPHATASE, PUTATIVE (AFU_ORTHOLOGUE AFUA_6G08710)-RELATED"/>
    <property type="match status" value="1"/>
</dbReference>
<dbReference type="Gene3D" id="3.60.21.70">
    <property type="entry name" value="PhoD-like phosphatase"/>
    <property type="match status" value="1"/>
</dbReference>
<feature type="region of interest" description="Disordered" evidence="1">
    <location>
        <begin position="523"/>
        <end position="548"/>
    </location>
</feature>
<evidence type="ECO:0000256" key="1">
    <source>
        <dbReference type="SAM" id="MobiDB-lite"/>
    </source>
</evidence>
<feature type="chain" id="PRO_5037550421" evidence="2">
    <location>
        <begin position="31"/>
        <end position="548"/>
    </location>
</feature>
<dbReference type="PROSITE" id="PS51318">
    <property type="entry name" value="TAT"/>
    <property type="match status" value="1"/>
</dbReference>
<comment type="caution">
    <text evidence="5">The sequence shown here is derived from an EMBL/GenBank/DDBJ whole genome shotgun (WGS) entry which is preliminary data.</text>
</comment>
<dbReference type="InterPro" id="IPR018946">
    <property type="entry name" value="PhoD-like_MPP"/>
</dbReference>
<dbReference type="InterPro" id="IPR029052">
    <property type="entry name" value="Metallo-depent_PP-like"/>
</dbReference>
<keyword evidence="6" id="KW-1185">Reference proteome</keyword>
<dbReference type="RefSeq" id="WP_203769184.1">
    <property type="nucleotide sequence ID" value="NZ_BAAAYJ010000104.1"/>
</dbReference>
<feature type="domain" description="PhoD-like phosphatase metallophosphatase" evidence="3">
    <location>
        <begin position="156"/>
        <end position="489"/>
    </location>
</feature>
<evidence type="ECO:0000313" key="6">
    <source>
        <dbReference type="Proteomes" id="UP000647172"/>
    </source>
</evidence>